<dbReference type="PANTHER" id="PTHR43792:SF15">
    <property type="entry name" value="MYND-TYPE DOMAIN-CONTAINING PROTEIN"/>
    <property type="match status" value="1"/>
</dbReference>
<gene>
    <name evidence="6" type="ORF">MKK02DRAFT_21690</name>
</gene>
<dbReference type="GeneID" id="77725651"/>
<organism evidence="6 7">
    <name type="scientific">Dioszegia hungarica</name>
    <dbReference type="NCBI Taxonomy" id="4972"/>
    <lineage>
        <taxon>Eukaryota</taxon>
        <taxon>Fungi</taxon>
        <taxon>Dikarya</taxon>
        <taxon>Basidiomycota</taxon>
        <taxon>Agaricomycotina</taxon>
        <taxon>Tremellomycetes</taxon>
        <taxon>Tremellales</taxon>
        <taxon>Bulleribasidiaceae</taxon>
        <taxon>Dioszegia</taxon>
    </lineage>
</organism>
<sequence length="357" mass="40634">QVGPIELDLPPRPLETTEEQAYWSKELRSNRPTAHIPPYGLLNASFKSSLKLLRTPSCSSLTLHTPRLILRQVSESDLAAIKRIKTEPIVQRTQLYGSPHESVIRDAFLQNYVRASMPRVPAPDEQSKCRPQYFFAITLRNPADVTVADGSKLKRENRITNAEGYIGNIAFDLTCSKTANLLPKSRKILTHPSFDQTASAELTADMFYEIHPQLWGKGIMREAFAEVVRFAIEDVGCVEVKCDPLQGNEASVKLCERNGFKYTHTSRDNPYQKPQVWHKLTRRDWWDLNRAKQLMKGTYDGAVLCRWCMNPQAPSPAYRCSGCDWGIYCSRECQRADWVFEGGHQAECEKKADVKLI</sequence>
<keyword evidence="2 4" id="KW-0863">Zinc-finger</keyword>
<dbReference type="GO" id="GO:0008270">
    <property type="term" value="F:zinc ion binding"/>
    <property type="evidence" value="ECO:0007669"/>
    <property type="project" value="UniProtKB-KW"/>
</dbReference>
<evidence type="ECO:0000259" key="5">
    <source>
        <dbReference type="PROSITE" id="PS50865"/>
    </source>
</evidence>
<evidence type="ECO:0000256" key="1">
    <source>
        <dbReference type="ARBA" id="ARBA00022723"/>
    </source>
</evidence>
<dbReference type="Proteomes" id="UP001164286">
    <property type="component" value="Unassembled WGS sequence"/>
</dbReference>
<evidence type="ECO:0000256" key="4">
    <source>
        <dbReference type="PROSITE-ProRule" id="PRU00134"/>
    </source>
</evidence>
<keyword evidence="7" id="KW-1185">Reference proteome</keyword>
<evidence type="ECO:0000313" key="7">
    <source>
        <dbReference type="Proteomes" id="UP001164286"/>
    </source>
</evidence>
<evidence type="ECO:0000256" key="3">
    <source>
        <dbReference type="ARBA" id="ARBA00022833"/>
    </source>
</evidence>
<feature type="domain" description="MYND-type" evidence="5">
    <location>
        <begin position="305"/>
        <end position="348"/>
    </location>
</feature>
<dbReference type="SUPFAM" id="SSF144232">
    <property type="entry name" value="HIT/MYND zinc finger-like"/>
    <property type="match status" value="1"/>
</dbReference>
<dbReference type="InterPro" id="IPR051531">
    <property type="entry name" value="N-acetyltransferase"/>
</dbReference>
<evidence type="ECO:0000256" key="2">
    <source>
        <dbReference type="ARBA" id="ARBA00022771"/>
    </source>
</evidence>
<reference evidence="6" key="1">
    <citation type="journal article" date="2022" name="G3 (Bethesda)">
        <title>High quality genome of the basidiomycete yeast Dioszegia hungarica PDD-24b-2 isolated from cloud water.</title>
        <authorList>
            <person name="Jarrige D."/>
            <person name="Haridas S."/>
            <person name="Bleykasten-Grosshans C."/>
            <person name="Joly M."/>
            <person name="Nadalig T."/>
            <person name="Sancelme M."/>
            <person name="Vuilleumier S."/>
            <person name="Grigoriev I.V."/>
            <person name="Amato P."/>
            <person name="Bringel F."/>
        </authorList>
    </citation>
    <scope>NUCLEOTIDE SEQUENCE</scope>
    <source>
        <strain evidence="6">PDD-24b-2</strain>
    </source>
</reference>
<comment type="caution">
    <text evidence="6">The sequence shown here is derived from an EMBL/GenBank/DDBJ whole genome shotgun (WGS) entry which is preliminary data.</text>
</comment>
<proteinExistence type="predicted"/>
<dbReference type="Pfam" id="PF01753">
    <property type="entry name" value="zf-MYND"/>
    <property type="match status" value="1"/>
</dbReference>
<dbReference type="Pfam" id="PF13302">
    <property type="entry name" value="Acetyltransf_3"/>
    <property type="match status" value="1"/>
</dbReference>
<dbReference type="InterPro" id="IPR016181">
    <property type="entry name" value="Acyl_CoA_acyltransferase"/>
</dbReference>
<dbReference type="EMBL" id="JAKWFO010000002">
    <property type="protein sequence ID" value="KAI9638784.1"/>
    <property type="molecule type" value="Genomic_DNA"/>
</dbReference>
<feature type="non-terminal residue" evidence="6">
    <location>
        <position position="1"/>
    </location>
</feature>
<accession>A0AA38HGY3</accession>
<dbReference type="SUPFAM" id="SSF55729">
    <property type="entry name" value="Acyl-CoA N-acyltransferases (Nat)"/>
    <property type="match status" value="1"/>
</dbReference>
<name>A0AA38HGY3_9TREE</name>
<protein>
    <recommendedName>
        <fullName evidence="5">MYND-type domain-containing protein</fullName>
    </recommendedName>
</protein>
<dbReference type="RefSeq" id="XP_052948561.1">
    <property type="nucleotide sequence ID" value="XM_053086450.1"/>
</dbReference>
<dbReference type="InterPro" id="IPR002893">
    <property type="entry name" value="Znf_MYND"/>
</dbReference>
<dbReference type="PANTHER" id="PTHR43792">
    <property type="entry name" value="GNAT FAMILY, PUTATIVE (AFU_ORTHOLOGUE AFUA_3G00765)-RELATED-RELATED"/>
    <property type="match status" value="1"/>
</dbReference>
<dbReference type="AlphaFoldDB" id="A0AA38HGY3"/>
<dbReference type="Gene3D" id="3.40.630.30">
    <property type="match status" value="1"/>
</dbReference>
<dbReference type="GO" id="GO:0016747">
    <property type="term" value="F:acyltransferase activity, transferring groups other than amino-acyl groups"/>
    <property type="evidence" value="ECO:0007669"/>
    <property type="project" value="InterPro"/>
</dbReference>
<dbReference type="InterPro" id="IPR000182">
    <property type="entry name" value="GNAT_dom"/>
</dbReference>
<keyword evidence="3" id="KW-0862">Zinc</keyword>
<dbReference type="Gene3D" id="6.10.140.2220">
    <property type="match status" value="1"/>
</dbReference>
<evidence type="ECO:0000313" key="6">
    <source>
        <dbReference type="EMBL" id="KAI9638784.1"/>
    </source>
</evidence>
<dbReference type="PROSITE" id="PS50865">
    <property type="entry name" value="ZF_MYND_2"/>
    <property type="match status" value="1"/>
</dbReference>
<keyword evidence="1" id="KW-0479">Metal-binding</keyword>